<dbReference type="Proteomes" id="UP001142393">
    <property type="component" value="Unassembled WGS sequence"/>
</dbReference>
<name>A0A9W8P060_9AGAR</name>
<accession>A0A9W8P060</accession>
<keyword evidence="2" id="KW-1185">Reference proteome</keyword>
<sequence length="218" mass="24581">MSLFQNLREFAGKRSIAFDLLSLLNLSLLRDTMLFSISYVLLGLIAVIHAIPVDSPSGQTAPSHPPHAVAVSLLDPHHPQPQSQQIPEDKIDILFLNPDDTGTGSTPKIKKEIKLIVEMYREHMNVKKPFELSFENRYSGDINDNFHDFIFWGQGDGWDCKTEESPCGVLYNPLAIWRKSDPQYRMASIHTSTRDDSVLDVTYAIRHRALSDSVHPVG</sequence>
<organism evidence="1 2">
    <name type="scientific">Lentinula detonsa</name>
    <dbReference type="NCBI Taxonomy" id="2804962"/>
    <lineage>
        <taxon>Eukaryota</taxon>
        <taxon>Fungi</taxon>
        <taxon>Dikarya</taxon>
        <taxon>Basidiomycota</taxon>
        <taxon>Agaricomycotina</taxon>
        <taxon>Agaricomycetes</taxon>
        <taxon>Agaricomycetidae</taxon>
        <taxon>Agaricales</taxon>
        <taxon>Marasmiineae</taxon>
        <taxon>Omphalotaceae</taxon>
        <taxon>Lentinula</taxon>
    </lineage>
</organism>
<gene>
    <name evidence="1" type="ORF">DFH05DRAFT_1176408</name>
</gene>
<protein>
    <submittedName>
        <fullName evidence="1">Uncharacterized protein</fullName>
    </submittedName>
</protein>
<dbReference type="AlphaFoldDB" id="A0A9W8P060"/>
<evidence type="ECO:0000313" key="2">
    <source>
        <dbReference type="Proteomes" id="UP001142393"/>
    </source>
</evidence>
<proteinExistence type="predicted"/>
<evidence type="ECO:0000313" key="1">
    <source>
        <dbReference type="EMBL" id="KAJ3744349.1"/>
    </source>
</evidence>
<dbReference type="EMBL" id="JANVFU010000007">
    <property type="protein sequence ID" value="KAJ3744349.1"/>
    <property type="molecule type" value="Genomic_DNA"/>
</dbReference>
<comment type="caution">
    <text evidence="1">The sequence shown here is derived from an EMBL/GenBank/DDBJ whole genome shotgun (WGS) entry which is preliminary data.</text>
</comment>
<reference evidence="1 2" key="1">
    <citation type="journal article" date="2023" name="Proc. Natl. Acad. Sci. U.S.A.">
        <title>A global phylogenomic analysis of the shiitake genus Lentinula.</title>
        <authorList>
            <person name="Sierra-Patev S."/>
            <person name="Min B."/>
            <person name="Naranjo-Ortiz M."/>
            <person name="Looney B."/>
            <person name="Konkel Z."/>
            <person name="Slot J.C."/>
            <person name="Sakamoto Y."/>
            <person name="Steenwyk J.L."/>
            <person name="Rokas A."/>
            <person name="Carro J."/>
            <person name="Camarero S."/>
            <person name="Ferreira P."/>
            <person name="Molpeceres G."/>
            <person name="Ruiz-Duenas F.J."/>
            <person name="Serrano A."/>
            <person name="Henrissat B."/>
            <person name="Drula E."/>
            <person name="Hughes K.W."/>
            <person name="Mata J.L."/>
            <person name="Ishikawa N.K."/>
            <person name="Vargas-Isla R."/>
            <person name="Ushijima S."/>
            <person name="Smith C.A."/>
            <person name="Donoghue J."/>
            <person name="Ahrendt S."/>
            <person name="Andreopoulos W."/>
            <person name="He G."/>
            <person name="LaButti K."/>
            <person name="Lipzen A."/>
            <person name="Ng V."/>
            <person name="Riley R."/>
            <person name="Sandor L."/>
            <person name="Barry K."/>
            <person name="Martinez A.T."/>
            <person name="Xiao Y."/>
            <person name="Gibbons J.G."/>
            <person name="Terashima K."/>
            <person name="Grigoriev I.V."/>
            <person name="Hibbett D."/>
        </authorList>
    </citation>
    <scope>NUCLEOTIDE SEQUENCE [LARGE SCALE GENOMIC DNA]</scope>
    <source>
        <strain evidence="1 2">TFB7810</strain>
    </source>
</reference>